<evidence type="ECO:0000313" key="3">
    <source>
        <dbReference type="EMBL" id="NHN30559.1"/>
    </source>
</evidence>
<dbReference type="Pfam" id="PF03816">
    <property type="entry name" value="LytR_cpsA_psr"/>
    <property type="match status" value="1"/>
</dbReference>
<dbReference type="EMBL" id="JAAOIW010000004">
    <property type="protein sequence ID" value="NHN30559.1"/>
    <property type="molecule type" value="Genomic_DNA"/>
</dbReference>
<comment type="caution">
    <text evidence="3">The sequence shown here is derived from an EMBL/GenBank/DDBJ whole genome shotgun (WGS) entry which is preliminary data.</text>
</comment>
<dbReference type="PANTHER" id="PTHR33392">
    <property type="entry name" value="POLYISOPRENYL-TEICHOIC ACID--PEPTIDOGLYCAN TEICHOIC ACID TRANSFERASE TAGU"/>
    <property type="match status" value="1"/>
</dbReference>
<protein>
    <submittedName>
        <fullName evidence="3">LCP family protein</fullName>
    </submittedName>
</protein>
<keyword evidence="4" id="KW-1185">Reference proteome</keyword>
<name>A0ABX0J5X0_9BACL</name>
<dbReference type="PANTHER" id="PTHR33392:SF6">
    <property type="entry name" value="POLYISOPRENYL-TEICHOIC ACID--PEPTIDOGLYCAN TEICHOIC ACID TRANSFERASE TAGU"/>
    <property type="match status" value="1"/>
</dbReference>
<dbReference type="Proteomes" id="UP001165962">
    <property type="component" value="Unassembled WGS sequence"/>
</dbReference>
<feature type="domain" description="Cell envelope-related transcriptional attenuator" evidence="2">
    <location>
        <begin position="78"/>
        <end position="229"/>
    </location>
</feature>
<proteinExistence type="inferred from homology"/>
<dbReference type="NCBIfam" id="TIGR00350">
    <property type="entry name" value="lytR_cpsA_psr"/>
    <property type="match status" value="1"/>
</dbReference>
<comment type="similarity">
    <text evidence="1">Belongs to the LytR/CpsA/Psr (LCP) family.</text>
</comment>
<evidence type="ECO:0000313" key="4">
    <source>
        <dbReference type="Proteomes" id="UP001165962"/>
    </source>
</evidence>
<dbReference type="InterPro" id="IPR050922">
    <property type="entry name" value="LytR/CpsA/Psr_CW_biosynth"/>
</dbReference>
<accession>A0ABX0J5X0</accession>
<evidence type="ECO:0000259" key="2">
    <source>
        <dbReference type="Pfam" id="PF03816"/>
    </source>
</evidence>
<organism evidence="3 4">
    <name type="scientific">Paenibacillus agricola</name>
    <dbReference type="NCBI Taxonomy" id="2716264"/>
    <lineage>
        <taxon>Bacteria</taxon>
        <taxon>Bacillati</taxon>
        <taxon>Bacillota</taxon>
        <taxon>Bacilli</taxon>
        <taxon>Bacillales</taxon>
        <taxon>Paenibacillaceae</taxon>
        <taxon>Paenibacillus</taxon>
    </lineage>
</organism>
<reference evidence="3" key="1">
    <citation type="submission" date="2020-03" db="EMBL/GenBank/DDBJ databases">
        <title>Draft sequencing of Paenibacilllus sp. S3N08.</title>
        <authorList>
            <person name="Kim D.-U."/>
        </authorList>
    </citation>
    <scope>NUCLEOTIDE SEQUENCE</scope>
    <source>
        <strain evidence="3">S3N08</strain>
    </source>
</reference>
<dbReference type="InterPro" id="IPR004474">
    <property type="entry name" value="LytR_CpsA_psr"/>
</dbReference>
<sequence>MLPAAIIAPGTGTGTDTDIGSGTTADSVTLSVTSSVKSFATAIEAKAPPSETEKADSKQQAFNILLIGVDSKGAEQARSDVILLVRVVPATKKAILISVPRDTQVHIAGVGATKINHAHILGQARGGSQGGVEAVIQAVSDLFQLPIHYYAKTNFSGFEQFIDEIGGVSLDVPHDMLISDNRTLLAAGPHHLDGARSLDFVRERYSLENGDWGRQTDQSLLLKAVVQKLLEPEQLPSLPSLLARAKNDWVETNFTESDLLSLAWLFKGFDPKLVSHIQLPGHSAMGQDPLVGKMLWYWIPDLKQISEITQRLIKS</sequence>
<gene>
    <name evidence="3" type="ORF">G9U52_12025</name>
</gene>
<dbReference type="Gene3D" id="3.40.630.190">
    <property type="entry name" value="LCP protein"/>
    <property type="match status" value="1"/>
</dbReference>
<evidence type="ECO:0000256" key="1">
    <source>
        <dbReference type="ARBA" id="ARBA00006068"/>
    </source>
</evidence>